<gene>
    <name evidence="1" type="ORF">LTS18_007724</name>
</gene>
<comment type="caution">
    <text evidence="1">The sequence shown here is derived from an EMBL/GenBank/DDBJ whole genome shotgun (WGS) entry which is preliminary data.</text>
</comment>
<name>A0ACC3D295_9PEZI</name>
<dbReference type="EMBL" id="JAWDJW010008300">
    <property type="protein sequence ID" value="KAK3060773.1"/>
    <property type="molecule type" value="Genomic_DNA"/>
</dbReference>
<accession>A0ACC3D295</accession>
<organism evidence="1 2">
    <name type="scientific">Coniosporium uncinatum</name>
    <dbReference type="NCBI Taxonomy" id="93489"/>
    <lineage>
        <taxon>Eukaryota</taxon>
        <taxon>Fungi</taxon>
        <taxon>Dikarya</taxon>
        <taxon>Ascomycota</taxon>
        <taxon>Pezizomycotina</taxon>
        <taxon>Dothideomycetes</taxon>
        <taxon>Dothideomycetes incertae sedis</taxon>
        <taxon>Coniosporium</taxon>
    </lineage>
</organism>
<protein>
    <submittedName>
        <fullName evidence="1">Uncharacterized protein</fullName>
    </submittedName>
</protein>
<sequence length="317" mass="35862">EKSIIRRVIMHSNGPGGQPHTLSQRQQQFNELLHYLSVPSTLPPPEKLAILRSKTPTELLKAASQMKLHQFRATTDGNFIPSTLFQSINTGDFAQRMLDRNITLITGECRDEHTLYARYYPPAANTRAALSARLLADFTPSLVKVLMEFYSPDGELPRGCRDWGEAFGYVYTDVQVHLFKRGFVNAIAAHAGAAAAGGLVHRYRVEFRAKCVDRAYGPEMGVTHTSDMALWFLGQGERLSEWEKGVARRAFVDLHGAFLRGEDVRSAWGTKGVREVRRLRPDGEVDVWEDEMWDRGVELWKRMMKAGVTEMPDRAKL</sequence>
<evidence type="ECO:0000313" key="2">
    <source>
        <dbReference type="Proteomes" id="UP001186974"/>
    </source>
</evidence>
<feature type="non-terminal residue" evidence="1">
    <location>
        <position position="1"/>
    </location>
</feature>
<dbReference type="Proteomes" id="UP001186974">
    <property type="component" value="Unassembled WGS sequence"/>
</dbReference>
<evidence type="ECO:0000313" key="1">
    <source>
        <dbReference type="EMBL" id="KAK3060773.1"/>
    </source>
</evidence>
<keyword evidence="2" id="KW-1185">Reference proteome</keyword>
<reference evidence="1" key="1">
    <citation type="submission" date="2024-09" db="EMBL/GenBank/DDBJ databases">
        <title>Black Yeasts Isolated from many extreme environments.</title>
        <authorList>
            <person name="Coleine C."/>
            <person name="Stajich J.E."/>
            <person name="Selbmann L."/>
        </authorList>
    </citation>
    <scope>NUCLEOTIDE SEQUENCE</scope>
    <source>
        <strain evidence="1">CCFEE 5737</strain>
    </source>
</reference>
<proteinExistence type="predicted"/>